<proteinExistence type="predicted"/>
<dbReference type="InterPro" id="IPR007791">
    <property type="entry name" value="DjlA_N"/>
</dbReference>
<accession>A0ABR9VV39</accession>
<dbReference type="InterPro" id="IPR029024">
    <property type="entry name" value="TerB-like"/>
</dbReference>
<keyword evidence="3" id="KW-1185">Reference proteome</keyword>
<dbReference type="EMBL" id="JADEVV010000023">
    <property type="protein sequence ID" value="MBE9254106.1"/>
    <property type="molecule type" value="Genomic_DNA"/>
</dbReference>
<evidence type="ECO:0000259" key="1">
    <source>
        <dbReference type="Pfam" id="PF05099"/>
    </source>
</evidence>
<dbReference type="CDD" id="cd07177">
    <property type="entry name" value="terB_like"/>
    <property type="match status" value="1"/>
</dbReference>
<feature type="domain" description="Co-chaperone DjlA N-terminal" evidence="1">
    <location>
        <begin position="13"/>
        <end position="107"/>
    </location>
</feature>
<name>A0ABR9VV39_9SYNC</name>
<dbReference type="SUPFAM" id="SSF158682">
    <property type="entry name" value="TerB-like"/>
    <property type="match status" value="1"/>
</dbReference>
<dbReference type="RefSeq" id="WP_194019778.1">
    <property type="nucleotide sequence ID" value="NZ_JADEVV010000023.1"/>
</dbReference>
<dbReference type="Pfam" id="PF05099">
    <property type="entry name" value="TerB"/>
    <property type="match status" value="1"/>
</dbReference>
<comment type="caution">
    <text evidence="2">The sequence shown here is derived from an EMBL/GenBank/DDBJ whole genome shotgun (WGS) entry which is preliminary data.</text>
</comment>
<dbReference type="Proteomes" id="UP000658720">
    <property type="component" value="Unassembled WGS sequence"/>
</dbReference>
<evidence type="ECO:0000313" key="3">
    <source>
        <dbReference type="Proteomes" id="UP000658720"/>
    </source>
</evidence>
<gene>
    <name evidence="2" type="ORF">IQ217_09695</name>
</gene>
<evidence type="ECO:0000313" key="2">
    <source>
        <dbReference type="EMBL" id="MBE9254106.1"/>
    </source>
</evidence>
<protein>
    <submittedName>
        <fullName evidence="2">TerB family tellurite resistance protein</fullName>
    </submittedName>
</protein>
<organism evidence="2 3">
    <name type="scientific">Synechocystis salina LEGE 00031</name>
    <dbReference type="NCBI Taxonomy" id="1828736"/>
    <lineage>
        <taxon>Bacteria</taxon>
        <taxon>Bacillati</taxon>
        <taxon>Cyanobacteriota</taxon>
        <taxon>Cyanophyceae</taxon>
        <taxon>Synechococcales</taxon>
        <taxon>Merismopediaceae</taxon>
        <taxon>Synechocystis</taxon>
    </lineage>
</organism>
<dbReference type="Gene3D" id="1.10.3680.10">
    <property type="entry name" value="TerB-like"/>
    <property type="match status" value="1"/>
</dbReference>
<sequence>MTKTAKTKQLLKILIGAAWLDGVIQVEERQYLRRLAAEYEVENDPELQALLSELKSVEAPQCYAWVNEYLGDYPSEEEYSELLEALSGLLYSDGDIQTQEAQLLASLQESDPGHGPPKSSLDKFLGKVQRLYRRALQKAS</sequence>
<reference evidence="2 3" key="1">
    <citation type="submission" date="2020-10" db="EMBL/GenBank/DDBJ databases">
        <authorList>
            <person name="Castelo-Branco R."/>
            <person name="Eusebio N."/>
            <person name="Adriana R."/>
            <person name="Vieira A."/>
            <person name="Brugerolle De Fraissinette N."/>
            <person name="Rezende De Castro R."/>
            <person name="Schneider M.P."/>
            <person name="Vasconcelos V."/>
            <person name="Leao P.N."/>
        </authorList>
    </citation>
    <scope>NUCLEOTIDE SEQUENCE [LARGE SCALE GENOMIC DNA]</scope>
    <source>
        <strain evidence="2 3">LEGE 00031</strain>
    </source>
</reference>